<evidence type="ECO:0000256" key="8">
    <source>
        <dbReference type="SAM" id="Phobius"/>
    </source>
</evidence>
<proteinExistence type="inferred from homology"/>
<gene>
    <name evidence="10" type="ORF">SAMN05421879_11251</name>
</gene>
<evidence type="ECO:0000256" key="3">
    <source>
        <dbReference type="ARBA" id="ARBA00022692"/>
    </source>
</evidence>
<feature type="transmembrane region" description="Helical" evidence="8">
    <location>
        <begin position="577"/>
        <end position="600"/>
    </location>
</feature>
<dbReference type="PANTHER" id="PTHR30572">
    <property type="entry name" value="MEMBRANE COMPONENT OF TRANSPORTER-RELATED"/>
    <property type="match status" value="1"/>
</dbReference>
<keyword evidence="4 8" id="KW-1133">Transmembrane helix</keyword>
<reference evidence="11" key="1">
    <citation type="submission" date="2017-08" db="EMBL/GenBank/DDBJ databases">
        <authorList>
            <person name="Varghese N."/>
            <person name="Submissions S."/>
        </authorList>
    </citation>
    <scope>NUCLEOTIDE SEQUENCE [LARGE SCALE GENOMIC DNA]</scope>
    <source>
        <strain evidence="11">USBA17B2</strain>
    </source>
</reference>
<evidence type="ECO:0000256" key="7">
    <source>
        <dbReference type="SAM" id="MobiDB-lite"/>
    </source>
</evidence>
<keyword evidence="2" id="KW-1003">Cell membrane</keyword>
<name>A0A285VUT7_9MICO</name>
<evidence type="ECO:0000256" key="1">
    <source>
        <dbReference type="ARBA" id="ARBA00004651"/>
    </source>
</evidence>
<dbReference type="PANTHER" id="PTHR30572:SF4">
    <property type="entry name" value="ABC TRANSPORTER PERMEASE YTRF"/>
    <property type="match status" value="1"/>
</dbReference>
<dbReference type="GO" id="GO:0005886">
    <property type="term" value="C:plasma membrane"/>
    <property type="evidence" value="ECO:0007669"/>
    <property type="project" value="UniProtKB-SubCell"/>
</dbReference>
<dbReference type="InterPro" id="IPR050250">
    <property type="entry name" value="Macrolide_Exporter_MacB"/>
</dbReference>
<evidence type="ECO:0000256" key="4">
    <source>
        <dbReference type="ARBA" id="ARBA00022989"/>
    </source>
</evidence>
<feature type="domain" description="ABC3 transporter permease C-terminal" evidence="9">
    <location>
        <begin position="812"/>
        <end position="932"/>
    </location>
</feature>
<evidence type="ECO:0000313" key="11">
    <source>
        <dbReference type="Proteomes" id="UP000219688"/>
    </source>
</evidence>
<dbReference type="AlphaFoldDB" id="A0A285VUT7"/>
<organism evidence="10 11">
    <name type="scientific">Ornithinimicrobium cerasi</name>
    <dbReference type="NCBI Taxonomy" id="2248773"/>
    <lineage>
        <taxon>Bacteria</taxon>
        <taxon>Bacillati</taxon>
        <taxon>Actinomycetota</taxon>
        <taxon>Actinomycetes</taxon>
        <taxon>Micrococcales</taxon>
        <taxon>Ornithinimicrobiaceae</taxon>
        <taxon>Ornithinimicrobium</taxon>
    </lineage>
</organism>
<feature type="compositionally biased region" description="Low complexity" evidence="7">
    <location>
        <begin position="9"/>
        <end position="19"/>
    </location>
</feature>
<keyword evidence="3 8" id="KW-0812">Transmembrane</keyword>
<feature type="transmembrane region" description="Helical" evidence="8">
    <location>
        <begin position="904"/>
        <end position="928"/>
    </location>
</feature>
<dbReference type="Proteomes" id="UP000219688">
    <property type="component" value="Unassembled WGS sequence"/>
</dbReference>
<feature type="transmembrane region" description="Helical" evidence="8">
    <location>
        <begin position="859"/>
        <end position="881"/>
    </location>
</feature>
<keyword evidence="11" id="KW-1185">Reference proteome</keyword>
<feature type="transmembrane region" description="Helical" evidence="8">
    <location>
        <begin position="489"/>
        <end position="509"/>
    </location>
</feature>
<dbReference type="InterPro" id="IPR003838">
    <property type="entry name" value="ABC3_permease_C"/>
</dbReference>
<feature type="transmembrane region" description="Helical" evidence="8">
    <location>
        <begin position="807"/>
        <end position="828"/>
    </location>
</feature>
<feature type="transmembrane region" description="Helical" evidence="8">
    <location>
        <begin position="448"/>
        <end position="469"/>
    </location>
</feature>
<evidence type="ECO:0000256" key="6">
    <source>
        <dbReference type="ARBA" id="ARBA00038076"/>
    </source>
</evidence>
<feature type="domain" description="ABC3 transporter permease C-terminal" evidence="9">
    <location>
        <begin position="380"/>
        <end position="442"/>
    </location>
</feature>
<dbReference type="RefSeq" id="WP_141401512.1">
    <property type="nucleotide sequence ID" value="NZ_OBQK01000012.1"/>
</dbReference>
<sequence length="943" mass="97669">MTGRHRTAPRGTRATTGVRAPGGAGRHTGAGLAWRQFVADPWVSAALAVLVALVSFLLTAVPRALEDVNARQLVQDLGLLSAQQRDVTGAWGTTVETAVGSVDQDGQPTALDPWQAFREGAERVRSAQPEPLRTVLQKAQMTARVTNALDHVPAVESGYYNAQVTVRADPGLTEHVELVEGGWPELEQTVLPDPREAEGPVARGPQQPTGPLVPVVVLEEAAAEMLWEVGEEIAGRLELVGTYRPVDPDDPRWQHVDNGTTMGVLADPNRGEQGTITAFVSPLSRGFLGQPTAVRTEVWYPVDAAAVTTGRVDTAELRRQLTGMLAQQHVLVPGGDPALSVLEGDQVPAFTTGLTDALDKVVRQQRATASLLAVVAAGPLGVAAAVLALAARLVVSRRRAALAMVLARGASPRQLRWLVAGEGLALGVPAALLGHVLAVAAVPGAGRWWEWLVTAAVAATPAVALAATLDDASLLHERRDLSGRSRSRWRWVVELSVVVLAGLATWRLLDRETRGDAAADSGIDLLAAAAPVLLALVACSVALRLYPLPLAALVRVLRSGRGLTPFLGAARALRDPAGGLVPTLAVVLGTSVALVSAVLLTTVTHGADAAAWERNGADVRVRGPQMTDEVVAALRDIKGVEAVARLRDAGTTFELSAGQDRTPVRVLLADAELSSVMPAGGPAGGPPPGLYAEGGPVPVLAGGSAPARSGPASVRGVGEVVVLGHAAELPGFRTPGSWVLISAERWEGAGRSVPAATTALVSLADGADHGRVADEVEGVLGSSVVTTVEQELDAFASAPVTTGLTRAFVGATVLTGLLTVLAIVVVQLMGADARARLLAVLRTLGLGARQTRALTAWELAPMVLTSIVVGAVLGLVVPWVLVRALDLTGVTGGRAQPPLSLDPLLVGAVLAAVVLTVLLAITVSAWLAGRTNLAQALRVGEER</sequence>
<keyword evidence="5 8" id="KW-0472">Membrane</keyword>
<feature type="transmembrane region" description="Helical" evidence="8">
    <location>
        <begin position="415"/>
        <end position="442"/>
    </location>
</feature>
<comment type="subcellular location">
    <subcellularLocation>
        <location evidence="1">Cell membrane</location>
        <topology evidence="1">Multi-pass membrane protein</topology>
    </subcellularLocation>
</comment>
<accession>A0A285VUT7</accession>
<dbReference type="GO" id="GO:0022857">
    <property type="term" value="F:transmembrane transporter activity"/>
    <property type="evidence" value="ECO:0007669"/>
    <property type="project" value="TreeGrafter"/>
</dbReference>
<evidence type="ECO:0000256" key="5">
    <source>
        <dbReference type="ARBA" id="ARBA00023136"/>
    </source>
</evidence>
<protein>
    <submittedName>
        <fullName evidence="10">Putative ABC transport system permease protein</fullName>
    </submittedName>
</protein>
<dbReference type="EMBL" id="OBQK01000012">
    <property type="protein sequence ID" value="SOC57378.1"/>
    <property type="molecule type" value="Genomic_DNA"/>
</dbReference>
<feature type="transmembrane region" description="Helical" evidence="8">
    <location>
        <begin position="42"/>
        <end position="61"/>
    </location>
</feature>
<evidence type="ECO:0000259" key="9">
    <source>
        <dbReference type="Pfam" id="PF02687"/>
    </source>
</evidence>
<evidence type="ECO:0000313" key="10">
    <source>
        <dbReference type="EMBL" id="SOC57378.1"/>
    </source>
</evidence>
<comment type="similarity">
    <text evidence="6">Belongs to the ABC-4 integral membrane protein family.</text>
</comment>
<evidence type="ECO:0000256" key="2">
    <source>
        <dbReference type="ARBA" id="ARBA00022475"/>
    </source>
</evidence>
<feature type="transmembrane region" description="Helical" evidence="8">
    <location>
        <begin position="371"/>
        <end position="395"/>
    </location>
</feature>
<feature type="region of interest" description="Disordered" evidence="7">
    <location>
        <begin position="1"/>
        <end position="25"/>
    </location>
</feature>
<feature type="transmembrane region" description="Helical" evidence="8">
    <location>
        <begin position="529"/>
        <end position="557"/>
    </location>
</feature>
<dbReference type="Pfam" id="PF02687">
    <property type="entry name" value="FtsX"/>
    <property type="match status" value="2"/>
</dbReference>